<proteinExistence type="predicted"/>
<dbReference type="InterPro" id="IPR011979">
    <property type="entry name" value="Antitox_Xre"/>
</dbReference>
<feature type="domain" description="Antitoxin Xre/MbcA/ParS-like toxin-binding" evidence="1">
    <location>
        <begin position="92"/>
        <end position="141"/>
    </location>
</feature>
<keyword evidence="4" id="KW-1185">Reference proteome</keyword>
<dbReference type="NCBIfam" id="TIGR02293">
    <property type="entry name" value="TAS_TIGR02293"/>
    <property type="match status" value="1"/>
</dbReference>
<gene>
    <name evidence="3" type="ORF">CJ014_25295</name>
</gene>
<dbReference type="GO" id="GO:0003677">
    <property type="term" value="F:DNA binding"/>
    <property type="evidence" value="ECO:0007669"/>
    <property type="project" value="InterPro"/>
</dbReference>
<evidence type="ECO:0000259" key="2">
    <source>
        <dbReference type="Pfam" id="PF20432"/>
    </source>
</evidence>
<reference evidence="3 4" key="1">
    <citation type="submission" date="2017-08" db="EMBL/GenBank/DDBJ databases">
        <title>Pleomorphomonas carboxidotrophicus sp. nov., a new mesophilic hydrogenogenic carboxidotroph.</title>
        <authorList>
            <person name="Esquivel-Elizondo S."/>
            <person name="Krajmalnik-Brown R."/>
            <person name="Maldonado J."/>
        </authorList>
    </citation>
    <scope>NUCLEOTIDE SEQUENCE [LARGE SCALE GENOMIC DNA]</scope>
    <source>
        <strain evidence="3 4">SVCO-16</strain>
    </source>
</reference>
<dbReference type="Proteomes" id="UP000231070">
    <property type="component" value="Unassembled WGS sequence"/>
</dbReference>
<comment type="caution">
    <text evidence="3">The sequence shown here is derived from an EMBL/GenBank/DDBJ whole genome shotgun (WGS) entry which is preliminary data.</text>
</comment>
<dbReference type="AlphaFoldDB" id="A0A2G9WP74"/>
<evidence type="ECO:0000313" key="3">
    <source>
        <dbReference type="EMBL" id="PIO96455.1"/>
    </source>
</evidence>
<feature type="domain" description="Antitoxin Xre-like helix-turn-helix" evidence="2">
    <location>
        <begin position="27"/>
        <end position="87"/>
    </location>
</feature>
<dbReference type="Pfam" id="PF09722">
    <property type="entry name" value="Xre_MbcA_ParS_C"/>
    <property type="match status" value="1"/>
</dbReference>
<name>A0A2G9WP74_9HYPH</name>
<sequence>MSIEAVKVVEVVGGERTLGKTIRNTRDLIAAVRAGFPAATVEYVVDAGKMSLTEVDFAVMPRKTLTRRRKAGMLTAEQSDRLVRVARVIALAEETFGSPDKAKAWLRRETGPLDGVSPMSLLDTTEGATQVEHLLNRIAYGIAA</sequence>
<dbReference type="EMBL" id="NQVN01000034">
    <property type="protein sequence ID" value="PIO96455.1"/>
    <property type="molecule type" value="Genomic_DNA"/>
</dbReference>
<evidence type="ECO:0000259" key="1">
    <source>
        <dbReference type="Pfam" id="PF09722"/>
    </source>
</evidence>
<evidence type="ECO:0000313" key="4">
    <source>
        <dbReference type="Proteomes" id="UP000231070"/>
    </source>
</evidence>
<dbReference type="InterPro" id="IPR046847">
    <property type="entry name" value="Xre-like_HTH"/>
</dbReference>
<dbReference type="InterPro" id="IPR024467">
    <property type="entry name" value="Xre/MbcA/ParS-like_toxin-bd"/>
</dbReference>
<organism evidence="3 4">
    <name type="scientific">Pleomorphomonas carboxyditropha</name>
    <dbReference type="NCBI Taxonomy" id="2023338"/>
    <lineage>
        <taxon>Bacteria</taxon>
        <taxon>Pseudomonadati</taxon>
        <taxon>Pseudomonadota</taxon>
        <taxon>Alphaproteobacteria</taxon>
        <taxon>Hyphomicrobiales</taxon>
        <taxon>Pleomorphomonadaceae</taxon>
        <taxon>Pleomorphomonas</taxon>
    </lineage>
</organism>
<accession>A0A2G9WP74</accession>
<dbReference type="OrthoDB" id="5918037at2"/>
<dbReference type="Pfam" id="PF20432">
    <property type="entry name" value="Xre-like-HTH"/>
    <property type="match status" value="1"/>
</dbReference>
<protein>
    <submittedName>
        <fullName evidence="3">Toxin-antitoxin system antitoxin component family protein</fullName>
    </submittedName>
</protein>